<evidence type="ECO:0000313" key="2">
    <source>
        <dbReference type="EMBL" id="MBB3727408.1"/>
    </source>
</evidence>
<organism evidence="2 3">
    <name type="scientific">Nonomuraea dietziae</name>
    <dbReference type="NCBI Taxonomy" id="65515"/>
    <lineage>
        <taxon>Bacteria</taxon>
        <taxon>Bacillati</taxon>
        <taxon>Actinomycetota</taxon>
        <taxon>Actinomycetes</taxon>
        <taxon>Streptosporangiales</taxon>
        <taxon>Streptosporangiaceae</taxon>
        <taxon>Nonomuraea</taxon>
    </lineage>
</organism>
<name>A0A7W5V7H9_9ACTN</name>
<dbReference type="AlphaFoldDB" id="A0A7W5V7H9"/>
<gene>
    <name evidence="2" type="ORF">FHR33_003268</name>
</gene>
<protein>
    <submittedName>
        <fullName evidence="2">Uncharacterized protein</fullName>
    </submittedName>
</protein>
<feature type="region of interest" description="Disordered" evidence="1">
    <location>
        <begin position="67"/>
        <end position="93"/>
    </location>
</feature>
<dbReference type="EMBL" id="JACIBV010000001">
    <property type="protein sequence ID" value="MBB3727408.1"/>
    <property type="molecule type" value="Genomic_DNA"/>
</dbReference>
<dbReference type="Proteomes" id="UP000579945">
    <property type="component" value="Unassembled WGS sequence"/>
</dbReference>
<dbReference type="RefSeq" id="WP_183647929.1">
    <property type="nucleotide sequence ID" value="NZ_JACIBV010000001.1"/>
</dbReference>
<comment type="caution">
    <text evidence="2">The sequence shown here is derived from an EMBL/GenBank/DDBJ whole genome shotgun (WGS) entry which is preliminary data.</text>
</comment>
<dbReference type="GeneID" id="95389711"/>
<reference evidence="2 3" key="1">
    <citation type="submission" date="2020-08" db="EMBL/GenBank/DDBJ databases">
        <title>Sequencing the genomes of 1000 actinobacteria strains.</title>
        <authorList>
            <person name="Klenk H.-P."/>
        </authorList>
    </citation>
    <scope>NUCLEOTIDE SEQUENCE [LARGE SCALE GENOMIC DNA]</scope>
    <source>
        <strain evidence="2 3">DSM 44320</strain>
    </source>
</reference>
<feature type="region of interest" description="Disordered" evidence="1">
    <location>
        <begin position="1"/>
        <end position="48"/>
    </location>
</feature>
<proteinExistence type="predicted"/>
<sequence length="154" mass="16970">MQVTHRHRGTHEQQVPHFPPQPFRLPAAAGPSSAQRDEDGFGVSGQAPVGDRVDVLTIMLCEGAEHTPPPLLSADGHRPWSDHGESTGSPWSDLAVEKFDQLRDYRSALRMPSSKDQRVVEPVVPTRHLDHQRSQQHVLMSGERSGSVTPGHGR</sequence>
<keyword evidence="3" id="KW-1185">Reference proteome</keyword>
<accession>A0A7W5V7H9</accession>
<feature type="region of interest" description="Disordered" evidence="1">
    <location>
        <begin position="126"/>
        <end position="154"/>
    </location>
</feature>
<evidence type="ECO:0000313" key="3">
    <source>
        <dbReference type="Proteomes" id="UP000579945"/>
    </source>
</evidence>
<evidence type="ECO:0000256" key="1">
    <source>
        <dbReference type="SAM" id="MobiDB-lite"/>
    </source>
</evidence>
<feature type="compositionally biased region" description="Basic and acidic residues" evidence="1">
    <location>
        <begin position="75"/>
        <end position="85"/>
    </location>
</feature>